<keyword evidence="3" id="KW-0560">Oxidoreductase</keyword>
<dbReference type="RefSeq" id="WP_014217359.1">
    <property type="nucleotide sequence ID" value="NZ_LWBO01000040.1"/>
</dbReference>
<dbReference type="Proteomes" id="UP000192277">
    <property type="component" value="Unassembled WGS sequence"/>
</dbReference>
<keyword evidence="2" id="KW-0521">NADP</keyword>
<evidence type="ECO:0000256" key="2">
    <source>
        <dbReference type="ARBA" id="ARBA00022857"/>
    </source>
</evidence>
<dbReference type="InterPro" id="IPR036291">
    <property type="entry name" value="NAD(P)-bd_dom_sf"/>
</dbReference>
<evidence type="ECO:0000313" key="6">
    <source>
        <dbReference type="Proteomes" id="UP000192277"/>
    </source>
</evidence>
<evidence type="ECO:0000256" key="3">
    <source>
        <dbReference type="ARBA" id="ARBA00023002"/>
    </source>
</evidence>
<organism evidence="5 6">
    <name type="scientific">Niastella koreensis</name>
    <dbReference type="NCBI Taxonomy" id="354356"/>
    <lineage>
        <taxon>Bacteria</taxon>
        <taxon>Pseudomonadati</taxon>
        <taxon>Bacteroidota</taxon>
        <taxon>Chitinophagia</taxon>
        <taxon>Chitinophagales</taxon>
        <taxon>Chitinophagaceae</taxon>
        <taxon>Niastella</taxon>
    </lineage>
</organism>
<dbReference type="Gene3D" id="3.40.50.720">
    <property type="entry name" value="NAD(P)-binding Rossmann-like Domain"/>
    <property type="match status" value="1"/>
</dbReference>
<dbReference type="PANTHER" id="PTHR43490:SF99">
    <property type="entry name" value="SHORT-CHAIN DEHYDROGENASE_REDUCTASE"/>
    <property type="match status" value="1"/>
</dbReference>
<evidence type="ECO:0000256" key="1">
    <source>
        <dbReference type="ARBA" id="ARBA00006484"/>
    </source>
</evidence>
<dbReference type="Pfam" id="PF00106">
    <property type="entry name" value="adh_short"/>
    <property type="match status" value="1"/>
</dbReference>
<evidence type="ECO:0000256" key="4">
    <source>
        <dbReference type="RuleBase" id="RU000363"/>
    </source>
</evidence>
<dbReference type="SUPFAM" id="SSF51735">
    <property type="entry name" value="NAD(P)-binding Rossmann-fold domains"/>
    <property type="match status" value="1"/>
</dbReference>
<gene>
    <name evidence="5" type="ORF">A4D02_35880</name>
</gene>
<proteinExistence type="inferred from homology"/>
<accession>A0ABX3NR32</accession>
<keyword evidence="6" id="KW-1185">Reference proteome</keyword>
<protein>
    <submittedName>
        <fullName evidence="5">Neomenthol dehydrogenase</fullName>
    </submittedName>
</protein>
<dbReference type="InterPro" id="IPR002347">
    <property type="entry name" value="SDR_fam"/>
</dbReference>
<dbReference type="PRINTS" id="PR00080">
    <property type="entry name" value="SDRFAMILY"/>
</dbReference>
<comment type="similarity">
    <text evidence="1 4">Belongs to the short-chain dehydrogenases/reductases (SDR) family.</text>
</comment>
<evidence type="ECO:0000313" key="5">
    <source>
        <dbReference type="EMBL" id="OQP43329.1"/>
    </source>
</evidence>
<dbReference type="PRINTS" id="PR00081">
    <property type="entry name" value="GDHRDH"/>
</dbReference>
<dbReference type="EMBL" id="LWBO01000040">
    <property type="protein sequence ID" value="OQP43329.1"/>
    <property type="molecule type" value="Genomic_DNA"/>
</dbReference>
<name>A0ABX3NR32_9BACT</name>
<sequence>MKAVLITGANKGIGFETAKQLAQLGYFIYMGARDEMRGHKAVQKLNDNGINNVESVVIDVTDRNSVHQARQILEAKTGSLDILINNAGIGGELPQDLTSCDLSNLRKIFDTNFFGAIQTTQEFLPLLRKAEGASVINISSEVGSLAALSTLEDSERNRFHAYGLSKSALNAFTIMLANELRDSHITVNSVTPGHTATDLNQFKGTKTVEQGAATIVKAVTMSHPGSAKFYKDGGEARW</sequence>
<comment type="caution">
    <text evidence="5">The sequence shown here is derived from an EMBL/GenBank/DDBJ whole genome shotgun (WGS) entry which is preliminary data.</text>
</comment>
<reference evidence="5 6" key="1">
    <citation type="submission" date="2016-04" db="EMBL/GenBank/DDBJ databases">
        <authorList>
            <person name="Chen L."/>
            <person name="Zhuang W."/>
            <person name="Wang G."/>
        </authorList>
    </citation>
    <scope>NUCLEOTIDE SEQUENCE [LARGE SCALE GENOMIC DNA]</scope>
    <source>
        <strain evidence="6">GR20</strain>
    </source>
</reference>
<dbReference type="PANTHER" id="PTHR43490">
    <property type="entry name" value="(+)-NEOMENTHOL DEHYDROGENASE"/>
    <property type="match status" value="1"/>
</dbReference>